<feature type="domain" description="DNA/RNA-binding" evidence="3">
    <location>
        <begin position="280"/>
        <end position="614"/>
    </location>
</feature>
<feature type="region of interest" description="Disordered" evidence="2">
    <location>
        <begin position="1045"/>
        <end position="1065"/>
    </location>
</feature>
<dbReference type="InterPro" id="IPR018834">
    <property type="entry name" value="DNA/RNA-bd_Est1-type"/>
</dbReference>
<dbReference type="InterPro" id="IPR011990">
    <property type="entry name" value="TPR-like_helical_dom_sf"/>
</dbReference>
<dbReference type="GO" id="GO:0042162">
    <property type="term" value="F:telomeric DNA binding"/>
    <property type="evidence" value="ECO:0007669"/>
    <property type="project" value="TreeGrafter"/>
</dbReference>
<organism evidence="5 6">
    <name type="scientific">Musa balbisiana</name>
    <name type="common">Banana</name>
    <dbReference type="NCBI Taxonomy" id="52838"/>
    <lineage>
        <taxon>Eukaryota</taxon>
        <taxon>Viridiplantae</taxon>
        <taxon>Streptophyta</taxon>
        <taxon>Embryophyta</taxon>
        <taxon>Tracheophyta</taxon>
        <taxon>Spermatophyta</taxon>
        <taxon>Magnoliopsida</taxon>
        <taxon>Liliopsida</taxon>
        <taxon>Zingiberales</taxon>
        <taxon>Musaceae</taxon>
        <taxon>Musa</taxon>
    </lineage>
</organism>
<accession>A0A4S8JEZ1</accession>
<dbReference type="PANTHER" id="PTHR15696:SF25">
    <property type="entry name" value="OS08G0305300 PROTEIN"/>
    <property type="match status" value="1"/>
</dbReference>
<evidence type="ECO:0008006" key="7">
    <source>
        <dbReference type="Google" id="ProtNLM"/>
    </source>
</evidence>
<dbReference type="STRING" id="52838.A0A4S8JEZ1"/>
<comment type="caution">
    <text evidence="5">The sequence shown here is derived from an EMBL/GenBank/DDBJ whole genome shotgun (WGS) entry which is preliminary data.</text>
</comment>
<evidence type="ECO:0000313" key="5">
    <source>
        <dbReference type="EMBL" id="THU60390.1"/>
    </source>
</evidence>
<dbReference type="FunFam" id="1.25.40.10:FF:000225">
    <property type="entry name" value="Protein SMG7"/>
    <property type="match status" value="1"/>
</dbReference>
<keyword evidence="1" id="KW-0677">Repeat</keyword>
<protein>
    <recommendedName>
        <fullName evidence="7">DNA/RNA-binding domain-containing protein</fullName>
    </recommendedName>
</protein>
<dbReference type="Proteomes" id="UP000317650">
    <property type="component" value="Chromosome 7"/>
</dbReference>
<feature type="domain" description="Telomerase activating protein Est1-like N-terminal" evidence="4">
    <location>
        <begin position="145"/>
        <end position="267"/>
    </location>
</feature>
<dbReference type="GO" id="GO:0000184">
    <property type="term" value="P:nuclear-transcribed mRNA catabolic process, nonsense-mediated decay"/>
    <property type="evidence" value="ECO:0007669"/>
    <property type="project" value="TreeGrafter"/>
</dbReference>
<dbReference type="SUPFAM" id="SSF48452">
    <property type="entry name" value="TPR-like"/>
    <property type="match status" value="1"/>
</dbReference>
<dbReference type="InterPro" id="IPR019458">
    <property type="entry name" value="Est1-like_N"/>
</dbReference>
<dbReference type="InterPro" id="IPR045153">
    <property type="entry name" value="Est1/Ebs1-like"/>
</dbReference>
<feature type="compositionally biased region" description="Polar residues" evidence="2">
    <location>
        <begin position="1053"/>
        <end position="1065"/>
    </location>
</feature>
<evidence type="ECO:0000259" key="4">
    <source>
        <dbReference type="Pfam" id="PF10374"/>
    </source>
</evidence>
<dbReference type="Pfam" id="PF10374">
    <property type="entry name" value="EST1"/>
    <property type="match status" value="1"/>
</dbReference>
<evidence type="ECO:0000259" key="3">
    <source>
        <dbReference type="Pfam" id="PF10373"/>
    </source>
</evidence>
<dbReference type="AlphaFoldDB" id="A0A4S8JEZ1"/>
<dbReference type="GO" id="GO:0005697">
    <property type="term" value="C:telomerase holoenzyme complex"/>
    <property type="evidence" value="ECO:0007669"/>
    <property type="project" value="TreeGrafter"/>
</dbReference>
<dbReference type="GO" id="GO:0070034">
    <property type="term" value="F:telomerase RNA binding"/>
    <property type="evidence" value="ECO:0007669"/>
    <property type="project" value="TreeGrafter"/>
</dbReference>
<dbReference type="Pfam" id="PF10373">
    <property type="entry name" value="EST1_DNA_bind"/>
    <property type="match status" value="1"/>
</dbReference>
<proteinExistence type="predicted"/>
<reference evidence="5 6" key="1">
    <citation type="journal article" date="2019" name="Nat. Plants">
        <title>Genome sequencing of Musa balbisiana reveals subgenome evolution and function divergence in polyploid bananas.</title>
        <authorList>
            <person name="Yao X."/>
        </authorList>
    </citation>
    <scope>NUCLEOTIDE SEQUENCE [LARGE SCALE GENOMIC DNA]</scope>
    <source>
        <strain evidence="6">cv. DH-PKW</strain>
        <tissue evidence="5">Leaves</tissue>
    </source>
</reference>
<evidence type="ECO:0000256" key="2">
    <source>
        <dbReference type="SAM" id="MobiDB-lite"/>
    </source>
</evidence>
<keyword evidence="6" id="KW-1185">Reference proteome</keyword>
<name>A0A4S8JEZ1_MUSBA</name>
<gene>
    <name evidence="5" type="ORF">C4D60_Mb07t12170</name>
</gene>
<dbReference type="Gene3D" id="1.25.40.10">
    <property type="entry name" value="Tetratricopeptide repeat domain"/>
    <property type="match status" value="1"/>
</dbReference>
<evidence type="ECO:0000256" key="1">
    <source>
        <dbReference type="ARBA" id="ARBA00022737"/>
    </source>
</evidence>
<dbReference type="EMBL" id="PYDT01000005">
    <property type="protein sequence ID" value="THU60390.1"/>
    <property type="molecule type" value="Genomic_DNA"/>
</dbReference>
<dbReference type="PANTHER" id="PTHR15696">
    <property type="entry name" value="SMG-7 SUPPRESSOR WITH MORPHOLOGICAL EFFECT ON GENITALIA PROTEIN 7"/>
    <property type="match status" value="1"/>
</dbReference>
<sequence>MPRPCRLRQGGGDISYVVSGERGRRWIGIVEGEQLRISRFSHFFSLFFFLSRLIPSGSGRRRLKSIVTDRFRLVTERKQSQSTVPLGNGRSTYRSANKPNVELENGLRRSTKLKLPLDPNAWLQMRENYEIIILEDHDFSEKHDVEFVLWQLHYRRIEEFRQHINAAASARSNATFGGKVLVRPDKIKKIHSVFKSFLTEATGFYHDLILKISVKYGLPLSYFSEGIEKEIVLAKDEKKLAEIKKGLMSCHRCLIYLGDLARYKELYGERDSVSRDYAAASTYYLQSASLCPSSGNPHHQLAILASYSGDDLLAVYWYFRSLAVEIPFSTARDNLIIAFEKNRQGYSLLSGNLKTAPGRRLSSHSAGRGRGRWDVKFLLKDTKIEVTATNEQELTMSEVFKAFSTCFVRLNGILFTRMSLETFGEVLSSVINDLNVLLSSGPEEELNFGLGASENALIILRLVAILIFTVHNVERESENQSYAEILQRTVLLQNAFTAAFEFAGYILKRCIELHDAASSYLLPAILVFIEWLACHPDVAAGIDAEEKQAGARSVFWNQFVSLMNKLIQTGLASATGDKDETCFFNMSRYDDGESGSRIALWEDFELRGFLPLVPAQFILDFSRMHAYMNDGGKKDKVSRVQRILAAGQSLMNIVSIDEQRIYFDPSVKKFIVGTEPLSFKGEIDPTFSSTLDSTVTEQGGQNESVADLGVALRTYNPGVTQTEVQLYVEGEEDEVIVFKPTTAEKYPDVSASVLNTYDLVNPVQASLATDLTTHEHLSVHSDGFPMSAVSNVSLELHPSSTNVSQLPLQYVNSDNSRWFMKQDAFLSDGLKNVNITENGYLNKHMLQEGSSNSQLSSFAPLFSFPVSLGANSTLSSQTKAAEDVFPSTLDTIVPSGLSSDGMTMNLSSALPSLRKNPVSRPVRHSGPPPGFSCIASKQLNGASATSFVKEQQPDVDDYRWLDDVQSSSTKAMGTANSSNQNTHWFPYVNMNSTTASSAASSFPFPGKQVSNVQTQVSDEQKWHDFHLFEQLKAYNGQKLQQLNPQQSLPPEQHQAQSLWSSPYFV</sequence>
<evidence type="ECO:0000313" key="6">
    <source>
        <dbReference type="Proteomes" id="UP000317650"/>
    </source>
</evidence>